<organism evidence="8 9">
    <name type="scientific">Prauserella oleivorans</name>
    <dbReference type="NCBI Taxonomy" id="1478153"/>
    <lineage>
        <taxon>Bacteria</taxon>
        <taxon>Bacillati</taxon>
        <taxon>Actinomycetota</taxon>
        <taxon>Actinomycetes</taxon>
        <taxon>Pseudonocardiales</taxon>
        <taxon>Pseudonocardiaceae</taxon>
        <taxon>Prauserella</taxon>
    </lineage>
</organism>
<sequence>MTRTTETTRTTQPAPTTLTPLQQRVLAATRTVVALLFICHGTMSFGAFGGVDGAGAAAPLGAWPAWYAGVIEVGAGALVLLGLFTRSAAVLCSGTMAYAYFTVHQPMALLPLQNMGEQAALFCWIFLLIAVLGPGTAALDGLRRTRRSRT</sequence>
<keyword evidence="9" id="KW-1185">Reference proteome</keyword>
<evidence type="ECO:0000256" key="1">
    <source>
        <dbReference type="ARBA" id="ARBA00004651"/>
    </source>
</evidence>
<evidence type="ECO:0000313" key="9">
    <source>
        <dbReference type="Proteomes" id="UP001597478"/>
    </source>
</evidence>
<dbReference type="InterPro" id="IPR051907">
    <property type="entry name" value="DoxX-like_oxidoreductase"/>
</dbReference>
<dbReference type="Pfam" id="PF07681">
    <property type="entry name" value="DoxX"/>
    <property type="match status" value="1"/>
</dbReference>
<dbReference type="RefSeq" id="WP_377387803.1">
    <property type="nucleotide sequence ID" value="NZ_JBHSAN010000008.1"/>
</dbReference>
<feature type="transmembrane region" description="Helical" evidence="7">
    <location>
        <begin position="88"/>
        <end position="107"/>
    </location>
</feature>
<reference evidence="9" key="1">
    <citation type="journal article" date="2019" name="Int. J. Syst. Evol. Microbiol.">
        <title>The Global Catalogue of Microorganisms (GCM) 10K type strain sequencing project: providing services to taxonomists for standard genome sequencing and annotation.</title>
        <authorList>
            <consortium name="The Broad Institute Genomics Platform"/>
            <consortium name="The Broad Institute Genome Sequencing Center for Infectious Disease"/>
            <person name="Wu L."/>
            <person name="Ma J."/>
        </authorList>
    </citation>
    <scope>NUCLEOTIDE SEQUENCE [LARGE SCALE GENOMIC DNA]</scope>
    <source>
        <strain evidence="9">IBRC-M 10906</strain>
    </source>
</reference>
<keyword evidence="5 7" id="KW-1133">Transmembrane helix</keyword>
<accession>A0ABW5W4K2</accession>
<name>A0ABW5W4K2_9PSEU</name>
<evidence type="ECO:0000256" key="5">
    <source>
        <dbReference type="ARBA" id="ARBA00022989"/>
    </source>
</evidence>
<proteinExistence type="inferred from homology"/>
<dbReference type="PANTHER" id="PTHR33452:SF4">
    <property type="entry name" value="BLL4328 PROTEIN"/>
    <property type="match status" value="1"/>
</dbReference>
<dbReference type="InterPro" id="IPR032808">
    <property type="entry name" value="DoxX"/>
</dbReference>
<keyword evidence="6 7" id="KW-0472">Membrane</keyword>
<protein>
    <submittedName>
        <fullName evidence="8">DoxX family protein</fullName>
    </submittedName>
</protein>
<keyword evidence="3" id="KW-1003">Cell membrane</keyword>
<gene>
    <name evidence="8" type="ORF">ACFS2C_01770</name>
</gene>
<evidence type="ECO:0000313" key="8">
    <source>
        <dbReference type="EMBL" id="MFD2798119.1"/>
    </source>
</evidence>
<comment type="similarity">
    <text evidence="2">Belongs to the DoxX family.</text>
</comment>
<evidence type="ECO:0000256" key="2">
    <source>
        <dbReference type="ARBA" id="ARBA00006679"/>
    </source>
</evidence>
<evidence type="ECO:0000256" key="4">
    <source>
        <dbReference type="ARBA" id="ARBA00022692"/>
    </source>
</evidence>
<feature type="transmembrane region" description="Helical" evidence="7">
    <location>
        <begin position="119"/>
        <end position="139"/>
    </location>
</feature>
<feature type="transmembrane region" description="Helical" evidence="7">
    <location>
        <begin position="32"/>
        <end position="51"/>
    </location>
</feature>
<dbReference type="EMBL" id="JBHUOF010000001">
    <property type="protein sequence ID" value="MFD2798119.1"/>
    <property type="molecule type" value="Genomic_DNA"/>
</dbReference>
<comment type="subcellular location">
    <subcellularLocation>
        <location evidence="1">Cell membrane</location>
        <topology evidence="1">Multi-pass membrane protein</topology>
    </subcellularLocation>
</comment>
<comment type="caution">
    <text evidence="8">The sequence shown here is derived from an EMBL/GenBank/DDBJ whole genome shotgun (WGS) entry which is preliminary data.</text>
</comment>
<feature type="transmembrane region" description="Helical" evidence="7">
    <location>
        <begin position="63"/>
        <end position="81"/>
    </location>
</feature>
<keyword evidence="4 7" id="KW-0812">Transmembrane</keyword>
<evidence type="ECO:0000256" key="7">
    <source>
        <dbReference type="SAM" id="Phobius"/>
    </source>
</evidence>
<evidence type="ECO:0000256" key="3">
    <source>
        <dbReference type="ARBA" id="ARBA00022475"/>
    </source>
</evidence>
<evidence type="ECO:0000256" key="6">
    <source>
        <dbReference type="ARBA" id="ARBA00023136"/>
    </source>
</evidence>
<dbReference type="Proteomes" id="UP001597478">
    <property type="component" value="Unassembled WGS sequence"/>
</dbReference>
<dbReference type="PANTHER" id="PTHR33452">
    <property type="entry name" value="OXIDOREDUCTASE CATD-RELATED"/>
    <property type="match status" value="1"/>
</dbReference>